<evidence type="ECO:0000313" key="2">
    <source>
        <dbReference type="Proteomes" id="UP000063236"/>
    </source>
</evidence>
<organism evidence="1 2">
    <name type="scientific">Burkholderia diffusa</name>
    <dbReference type="NCBI Taxonomy" id="488732"/>
    <lineage>
        <taxon>Bacteria</taxon>
        <taxon>Pseudomonadati</taxon>
        <taxon>Pseudomonadota</taxon>
        <taxon>Betaproteobacteria</taxon>
        <taxon>Burkholderiales</taxon>
        <taxon>Burkholderiaceae</taxon>
        <taxon>Burkholderia</taxon>
        <taxon>Burkholderia cepacia complex</taxon>
    </lineage>
</organism>
<evidence type="ECO:0000313" key="1">
    <source>
        <dbReference type="EMBL" id="KWF45092.1"/>
    </source>
</evidence>
<proteinExistence type="predicted"/>
<reference evidence="1 2" key="1">
    <citation type="submission" date="2015-11" db="EMBL/GenBank/DDBJ databases">
        <title>Expanding the genomic diversity of Burkholderia species for the development of highly accurate diagnostics.</title>
        <authorList>
            <person name="Sahl J."/>
            <person name="Keim P."/>
            <person name="Wagner D."/>
        </authorList>
    </citation>
    <scope>NUCLEOTIDE SEQUENCE [LARGE SCALE GENOMIC DNA]</scope>
    <source>
        <strain evidence="1 2">MSMB378WGS</strain>
    </source>
</reference>
<dbReference type="Gene3D" id="3.40.50.12580">
    <property type="match status" value="1"/>
</dbReference>
<sequence>MGETTTKKRIRFLFQTGCQWYCYDSVYEAFCNDDRYDVEIVALPFTKNGVQIGDPAWIFLEEQGLPFVHYQQYDLDADVPDVVFLHNPYDETRPDAYHAKALSERGIRLAYIPYGPDMGDGEANRYFQYRMDTQTLAWRIFARSENHRQRFKTILPGSIRRVVATGHPKVDRTHDSMVDNPLRKRFEGRKVLLWNPHFSVGFPANLRWSTFDRYLKTFCDLVMHRHDVAIIMRPHPNLFYTLMHSDVGKQAIRMLIALAKSHPHFVIDQSALYRHAFDASHALITDTSSLMYEYLVCDKPILHLECEGGGGVNAEARQMLQGMANARSEHDIVEFVNAIASGQDVKRTKRQRVIADVLGKRDGKNGSRIKQAVDQSDLWC</sequence>
<dbReference type="GO" id="GO:0047355">
    <property type="term" value="F:CDP-glycerol glycerophosphotransferase activity"/>
    <property type="evidence" value="ECO:0007669"/>
    <property type="project" value="InterPro"/>
</dbReference>
<dbReference type="AlphaFoldDB" id="A0AAW3P7G6"/>
<dbReference type="GO" id="GO:0016020">
    <property type="term" value="C:membrane"/>
    <property type="evidence" value="ECO:0007669"/>
    <property type="project" value="InterPro"/>
</dbReference>
<comment type="caution">
    <text evidence="1">The sequence shown here is derived from an EMBL/GenBank/DDBJ whole genome shotgun (WGS) entry which is preliminary data.</text>
</comment>
<dbReference type="EMBL" id="LPJV01000062">
    <property type="protein sequence ID" value="KWF45092.1"/>
    <property type="molecule type" value="Genomic_DNA"/>
</dbReference>
<name>A0AAW3P7G6_9BURK</name>
<protein>
    <submittedName>
        <fullName evidence="1">CDP-glycerol glycerophosphotransferase</fullName>
    </submittedName>
</protein>
<dbReference type="RefSeq" id="WP_059914229.1">
    <property type="nucleotide sequence ID" value="NZ_LOZQ01000024.1"/>
</dbReference>
<dbReference type="InterPro" id="IPR043148">
    <property type="entry name" value="TagF_C"/>
</dbReference>
<accession>A0AAW3P7G6</accession>
<gene>
    <name evidence="1" type="ORF">WL88_28845</name>
</gene>
<dbReference type="Proteomes" id="UP000063236">
    <property type="component" value="Unassembled WGS sequence"/>
</dbReference>
<dbReference type="InterPro" id="IPR007554">
    <property type="entry name" value="Glycerophosphate_synth"/>
</dbReference>
<dbReference type="Pfam" id="PF04464">
    <property type="entry name" value="Glyphos_transf"/>
    <property type="match status" value="1"/>
</dbReference>
<dbReference type="SUPFAM" id="SSF53756">
    <property type="entry name" value="UDP-Glycosyltransferase/glycogen phosphorylase"/>
    <property type="match status" value="1"/>
</dbReference>